<keyword evidence="8" id="KW-0119">Carbohydrate metabolism</keyword>
<dbReference type="InterPro" id="IPR018060">
    <property type="entry name" value="HTH_AraC"/>
</dbReference>
<evidence type="ECO:0000256" key="5">
    <source>
        <dbReference type="ARBA" id="ARBA00023015"/>
    </source>
</evidence>
<gene>
    <name evidence="10" type="ORF">JIN81_06420</name>
</gene>
<dbReference type="AlphaFoldDB" id="A0A934R9Z2"/>
<dbReference type="InterPro" id="IPR023214">
    <property type="entry name" value="HAD_sf"/>
</dbReference>
<dbReference type="InterPro" id="IPR028082">
    <property type="entry name" value="Peripla_BP_I"/>
</dbReference>
<comment type="caution">
    <text evidence="10">The sequence shown here is derived from an EMBL/GenBank/DDBJ whole genome shotgun (WGS) entry which is preliminary data.</text>
</comment>
<keyword evidence="3" id="KW-0479">Metal-binding</keyword>
<dbReference type="GO" id="GO:0003700">
    <property type="term" value="F:DNA-binding transcription factor activity"/>
    <property type="evidence" value="ECO:0007669"/>
    <property type="project" value="InterPro"/>
</dbReference>
<dbReference type="SUPFAM" id="SSF46689">
    <property type="entry name" value="Homeodomain-like"/>
    <property type="match status" value="1"/>
</dbReference>
<dbReference type="InterPro" id="IPR051600">
    <property type="entry name" value="Beta-PGM-like"/>
</dbReference>
<comment type="similarity">
    <text evidence="2">Belongs to the HAD-like hydrolase superfamily. CbbY/CbbZ/Gph/YieH family.</text>
</comment>
<sequence length="613" mass="68385">MRGHELWRLITENDSYGEMEATRIDADWQGDGLILFRATEAELAAFRKRGIAVVITSSEGPDGGFPRVVPDNAQIGRAAAAHLIERNFDDLAFLARGETYYQEEIFAPGLRTYARQRLRGFSEYLSRYSLEPTVHYLRGRPLWKPESWRQIQTEVMAFLETLPQPCGLFTADDSLGAVALKAADLLGMRVPQDLAVIGYGDDHAYCYSTFPALSSIEHPGRAIGFKAAECIHAQLEGGACDTPSQIVPIGPTIARESSDTLSIEDPIIFDLVSWIRHQAPHDPIRVSELAERSGLSMTTLKHRFAEALGHSPKQEIKSTRLIHLKRLLLRNELTLGQIAEAMKFTSAHQLSRFFQTETGERPSDYRARISKSAPSSRASTPGAVIFDMDGTLFDSEELYFRAYQQAYADQQGELSRADYFTHYAGTSNSHIEACLIEQAPTGFKPARFRTQWKDYWHRMMKREGLKTLPGVRELLTNLRQQGAPMALASSSDRAEVDCCLNESGLWTFFDFTIAGDEVTSAKPDPALFLRAAEGLHQQPEDCLVIEDSIAGIRAGNAAGMHVIHVVSHPATNSEEESWLRVRSLAEIEWPIIRDWLNGARGRPGVEATPPKSH</sequence>
<evidence type="ECO:0000256" key="7">
    <source>
        <dbReference type="ARBA" id="ARBA00023163"/>
    </source>
</evidence>
<dbReference type="SUPFAM" id="SSF53822">
    <property type="entry name" value="Periplasmic binding protein-like I"/>
    <property type="match status" value="1"/>
</dbReference>
<dbReference type="Gene3D" id="3.40.50.1000">
    <property type="entry name" value="HAD superfamily/HAD-like"/>
    <property type="match status" value="1"/>
</dbReference>
<protein>
    <submittedName>
        <fullName evidence="10">HAD-IA family hydrolase</fullName>
    </submittedName>
</protein>
<reference evidence="10" key="1">
    <citation type="submission" date="2021-01" db="EMBL/GenBank/DDBJ databases">
        <title>Modified the classification status of verrucomicrobia.</title>
        <authorList>
            <person name="Feng X."/>
        </authorList>
    </citation>
    <scope>NUCLEOTIDE SEQUENCE</scope>
    <source>
        <strain evidence="10">KCTC 22201</strain>
    </source>
</reference>
<dbReference type="Pfam" id="PF13377">
    <property type="entry name" value="Peripla_BP_3"/>
    <property type="match status" value="1"/>
</dbReference>
<keyword evidence="11" id="KW-1185">Reference proteome</keyword>
<keyword evidence="6" id="KW-0238">DNA-binding</keyword>
<dbReference type="Gene3D" id="1.10.10.60">
    <property type="entry name" value="Homeodomain-like"/>
    <property type="match status" value="1"/>
</dbReference>
<dbReference type="PANTHER" id="PTHR46193">
    <property type="entry name" value="6-PHOSPHOGLUCONATE PHOSPHATASE"/>
    <property type="match status" value="1"/>
</dbReference>
<dbReference type="Pfam" id="PF13419">
    <property type="entry name" value="HAD_2"/>
    <property type="match status" value="1"/>
</dbReference>
<dbReference type="NCBIfam" id="TIGR01549">
    <property type="entry name" value="HAD-SF-IA-v1"/>
    <property type="match status" value="1"/>
</dbReference>
<dbReference type="InterPro" id="IPR041492">
    <property type="entry name" value="HAD_2"/>
</dbReference>
<evidence type="ECO:0000256" key="8">
    <source>
        <dbReference type="ARBA" id="ARBA00023277"/>
    </source>
</evidence>
<dbReference type="Gene3D" id="3.40.50.2300">
    <property type="match status" value="2"/>
</dbReference>
<evidence type="ECO:0000256" key="4">
    <source>
        <dbReference type="ARBA" id="ARBA00022842"/>
    </source>
</evidence>
<organism evidence="10 11">
    <name type="scientific">Haloferula rosea</name>
    <dbReference type="NCBI Taxonomy" id="490093"/>
    <lineage>
        <taxon>Bacteria</taxon>
        <taxon>Pseudomonadati</taxon>
        <taxon>Verrucomicrobiota</taxon>
        <taxon>Verrucomicrobiia</taxon>
        <taxon>Verrucomicrobiales</taxon>
        <taxon>Verrucomicrobiaceae</taxon>
        <taxon>Haloferula</taxon>
    </lineage>
</organism>
<dbReference type="InterPro" id="IPR006439">
    <property type="entry name" value="HAD-SF_hydro_IA"/>
</dbReference>
<dbReference type="InterPro" id="IPR023198">
    <property type="entry name" value="PGP-like_dom2"/>
</dbReference>
<dbReference type="GO" id="GO:0016787">
    <property type="term" value="F:hydrolase activity"/>
    <property type="evidence" value="ECO:0007669"/>
    <property type="project" value="UniProtKB-KW"/>
</dbReference>
<keyword evidence="4" id="KW-0460">Magnesium</keyword>
<dbReference type="InterPro" id="IPR036412">
    <property type="entry name" value="HAD-like_sf"/>
</dbReference>
<name>A0A934R9Z2_9BACT</name>
<dbReference type="SFLD" id="SFLDG01129">
    <property type="entry name" value="C1.5:_HAD__Beta-PGM__Phosphata"/>
    <property type="match status" value="1"/>
</dbReference>
<dbReference type="PANTHER" id="PTHR46193:SF18">
    <property type="entry name" value="HEXITOL PHOSPHATASE B"/>
    <property type="match status" value="1"/>
</dbReference>
<dbReference type="PRINTS" id="PR00413">
    <property type="entry name" value="HADHALOGNASE"/>
</dbReference>
<proteinExistence type="inferred from homology"/>
<dbReference type="InterPro" id="IPR009057">
    <property type="entry name" value="Homeodomain-like_sf"/>
</dbReference>
<dbReference type="RefSeq" id="WP_200277797.1">
    <property type="nucleotide sequence ID" value="NZ_JAENII010000004.1"/>
</dbReference>
<keyword evidence="10" id="KW-0378">Hydrolase</keyword>
<dbReference type="EMBL" id="JAENII010000004">
    <property type="protein sequence ID" value="MBK1826645.1"/>
    <property type="molecule type" value="Genomic_DNA"/>
</dbReference>
<accession>A0A934R9Z2</accession>
<evidence type="ECO:0000313" key="10">
    <source>
        <dbReference type="EMBL" id="MBK1826645.1"/>
    </source>
</evidence>
<evidence type="ECO:0000313" key="11">
    <source>
        <dbReference type="Proteomes" id="UP000658278"/>
    </source>
</evidence>
<dbReference type="SFLD" id="SFLDS00003">
    <property type="entry name" value="Haloacid_Dehalogenase"/>
    <property type="match status" value="1"/>
</dbReference>
<dbReference type="GO" id="GO:0043565">
    <property type="term" value="F:sequence-specific DNA binding"/>
    <property type="evidence" value="ECO:0007669"/>
    <property type="project" value="InterPro"/>
</dbReference>
<dbReference type="PROSITE" id="PS01124">
    <property type="entry name" value="HTH_ARAC_FAMILY_2"/>
    <property type="match status" value="1"/>
</dbReference>
<evidence type="ECO:0000256" key="2">
    <source>
        <dbReference type="ARBA" id="ARBA00006171"/>
    </source>
</evidence>
<feature type="domain" description="HTH araC/xylS-type" evidence="9">
    <location>
        <begin position="269"/>
        <end position="368"/>
    </location>
</feature>
<dbReference type="SMART" id="SM00342">
    <property type="entry name" value="HTH_ARAC"/>
    <property type="match status" value="1"/>
</dbReference>
<keyword evidence="5" id="KW-0805">Transcription regulation</keyword>
<dbReference type="SFLD" id="SFLDG01135">
    <property type="entry name" value="C1.5.6:_HAD__Beta-PGM__Phospha"/>
    <property type="match status" value="1"/>
</dbReference>
<evidence type="ECO:0000256" key="6">
    <source>
        <dbReference type="ARBA" id="ARBA00023125"/>
    </source>
</evidence>
<dbReference type="NCBIfam" id="TIGR01509">
    <property type="entry name" value="HAD-SF-IA-v3"/>
    <property type="match status" value="1"/>
</dbReference>
<keyword evidence="7" id="KW-0804">Transcription</keyword>
<dbReference type="Gene3D" id="1.10.150.240">
    <property type="entry name" value="Putative phosphatase, domain 2"/>
    <property type="match status" value="1"/>
</dbReference>
<dbReference type="SUPFAM" id="SSF56784">
    <property type="entry name" value="HAD-like"/>
    <property type="match status" value="1"/>
</dbReference>
<dbReference type="Pfam" id="PF12833">
    <property type="entry name" value="HTH_18"/>
    <property type="match status" value="1"/>
</dbReference>
<dbReference type="InterPro" id="IPR046335">
    <property type="entry name" value="LacI/GalR-like_sensor"/>
</dbReference>
<evidence type="ECO:0000259" key="9">
    <source>
        <dbReference type="PROSITE" id="PS01124"/>
    </source>
</evidence>
<dbReference type="Proteomes" id="UP000658278">
    <property type="component" value="Unassembled WGS sequence"/>
</dbReference>
<evidence type="ECO:0000256" key="3">
    <source>
        <dbReference type="ARBA" id="ARBA00022723"/>
    </source>
</evidence>
<dbReference type="GO" id="GO:0046872">
    <property type="term" value="F:metal ion binding"/>
    <property type="evidence" value="ECO:0007669"/>
    <property type="project" value="UniProtKB-KW"/>
</dbReference>
<evidence type="ECO:0000256" key="1">
    <source>
        <dbReference type="ARBA" id="ARBA00001946"/>
    </source>
</evidence>
<comment type="cofactor">
    <cofactor evidence="1">
        <name>Mg(2+)</name>
        <dbReference type="ChEBI" id="CHEBI:18420"/>
    </cofactor>
</comment>